<dbReference type="Gene3D" id="3.40.1110.10">
    <property type="entry name" value="Calcium-transporting ATPase, cytoplasmic domain N"/>
    <property type="match status" value="1"/>
</dbReference>
<dbReference type="InterPro" id="IPR018303">
    <property type="entry name" value="ATPase_P-typ_P_site"/>
</dbReference>
<evidence type="ECO:0000256" key="6">
    <source>
        <dbReference type="ARBA" id="ARBA00022989"/>
    </source>
</evidence>
<keyword evidence="4" id="KW-0067">ATP-binding</keyword>
<evidence type="ECO:0000256" key="2">
    <source>
        <dbReference type="ARBA" id="ARBA00022692"/>
    </source>
</evidence>
<dbReference type="KEGG" id="mbar:MSBR2_0345"/>
<dbReference type="AlphaFoldDB" id="A0A0E3LPP1"/>
<dbReference type="EMBL" id="CP009530">
    <property type="protein sequence ID" value="AKB56861.1"/>
    <property type="molecule type" value="Genomic_DNA"/>
</dbReference>
<evidence type="ECO:0000256" key="4">
    <source>
        <dbReference type="ARBA" id="ARBA00022840"/>
    </source>
</evidence>
<dbReference type="FunFam" id="3.40.50.1000:FF:000001">
    <property type="entry name" value="Phospholipid-transporting ATPase IC"/>
    <property type="match status" value="1"/>
</dbReference>
<comment type="subcellular location">
    <subcellularLocation>
        <location evidence="1">Membrane</location>
        <topology evidence="1">Multi-pass membrane protein</topology>
    </subcellularLocation>
</comment>
<dbReference type="Gene3D" id="3.40.50.1000">
    <property type="entry name" value="HAD superfamily/HAD-like"/>
    <property type="match status" value="1"/>
</dbReference>
<evidence type="ECO:0000256" key="3">
    <source>
        <dbReference type="ARBA" id="ARBA00022741"/>
    </source>
</evidence>
<dbReference type="SUPFAM" id="SSF81660">
    <property type="entry name" value="Metal cation-transporting ATPase, ATP-binding domain N"/>
    <property type="match status" value="1"/>
</dbReference>
<dbReference type="Proteomes" id="UP000033079">
    <property type="component" value="Chromosome"/>
</dbReference>
<keyword evidence="2" id="KW-0812">Transmembrane</keyword>
<dbReference type="PROSITE" id="PS00154">
    <property type="entry name" value="ATPASE_E1_E2"/>
    <property type="match status" value="1"/>
</dbReference>
<accession>A0A0E3LPP1</accession>
<dbReference type="InterPro" id="IPR023214">
    <property type="entry name" value="HAD_sf"/>
</dbReference>
<evidence type="ECO:0000256" key="5">
    <source>
        <dbReference type="ARBA" id="ARBA00022967"/>
    </source>
</evidence>
<gene>
    <name evidence="8" type="ORF">MSBR2_0345</name>
</gene>
<evidence type="ECO:0000313" key="8">
    <source>
        <dbReference type="EMBL" id="AKB56861.1"/>
    </source>
</evidence>
<organism evidence="8 9">
    <name type="scientific">Methanosarcina barkeri 227</name>
    <dbReference type="NCBI Taxonomy" id="1434106"/>
    <lineage>
        <taxon>Archaea</taxon>
        <taxon>Methanobacteriati</taxon>
        <taxon>Methanobacteriota</taxon>
        <taxon>Stenosarchaea group</taxon>
        <taxon>Methanomicrobia</taxon>
        <taxon>Methanosarcinales</taxon>
        <taxon>Methanosarcinaceae</taxon>
        <taxon>Methanosarcina</taxon>
    </lineage>
</organism>
<keyword evidence="3" id="KW-0547">Nucleotide-binding</keyword>
<reference evidence="8 9" key="1">
    <citation type="submission" date="2014-07" db="EMBL/GenBank/DDBJ databases">
        <title>Methanogenic archaea and the global carbon cycle.</title>
        <authorList>
            <person name="Henriksen J.R."/>
            <person name="Luke J."/>
            <person name="Reinhart S."/>
            <person name="Benedict M.N."/>
            <person name="Youngblut N.D."/>
            <person name="Metcalf M.E."/>
            <person name="Whitaker R.J."/>
            <person name="Metcalf W.W."/>
        </authorList>
    </citation>
    <scope>NUCLEOTIDE SEQUENCE [LARGE SCALE GENOMIC DNA]</scope>
    <source>
        <strain evidence="8 9">227</strain>
    </source>
</reference>
<keyword evidence="5" id="KW-1278">Translocase</keyword>
<evidence type="ECO:0000256" key="7">
    <source>
        <dbReference type="ARBA" id="ARBA00023136"/>
    </source>
</evidence>
<dbReference type="GO" id="GO:0005524">
    <property type="term" value="F:ATP binding"/>
    <property type="evidence" value="ECO:0007669"/>
    <property type="project" value="UniProtKB-KW"/>
</dbReference>
<dbReference type="GO" id="GO:0016020">
    <property type="term" value="C:membrane"/>
    <property type="evidence" value="ECO:0007669"/>
    <property type="project" value="UniProtKB-SubCell"/>
</dbReference>
<evidence type="ECO:0000313" key="9">
    <source>
        <dbReference type="Proteomes" id="UP000033079"/>
    </source>
</evidence>
<dbReference type="HOGENOM" id="CLU_1318524_0_0_2"/>
<protein>
    <submittedName>
        <fullName evidence="8">Uncharacterized protein</fullName>
    </submittedName>
</protein>
<keyword evidence="6" id="KW-1133">Transmembrane helix</keyword>
<proteinExistence type="predicted"/>
<dbReference type="PATRIC" id="fig|1434106.5.peg.415"/>
<dbReference type="InterPro" id="IPR023299">
    <property type="entry name" value="ATPase_P-typ_cyto_dom_N"/>
</dbReference>
<keyword evidence="7" id="KW-0472">Membrane</keyword>
<evidence type="ECO:0000256" key="1">
    <source>
        <dbReference type="ARBA" id="ARBA00004141"/>
    </source>
</evidence>
<sequence length="208" mass="22435">METLGSVSAICSDKTGTLTLNKMTVREFSIPGQNRYRISGEGYSTQGILEHTSGVAAGQPWKKGTPAYSTQGQLLSTGGTRIDLDPFLLPMALCSDARLDGEALIGDPTEGALIVLAEKGGQRGRRSSDVPARGRSAFRLRLQVHGYVPQHEERAGQVGGALFRQGSAGCADRACRLVLACQVVRIILSPRRIATWRSRKTTAWPKRV</sequence>
<name>A0A0E3LPP1_METBA</name>